<sequence length="496" mass="53627">MADNKLHITAALIRQYLEGKLDDRTMHAIERQALDDPFLAEALEGYARQNADQRPALADLQSRLEKRVQPPKSGGILRKMEYRWLAAASVLILLCITAVMLMNRTGRKDVDIVQADPLKKEDTAVTRAEEKDTAVPRPMPPGEQTPAHQPTQTTAPDLAQASEQQPEQSAAKKQAAAKKTPPPAPVRTDEKQEAADLAGLNTARQQEAADLARANAARQQEAAKAARVNTARQEAAADIARANAAPSVMAKQPRKIDTIMIRGISSVRDSQQLIAKEGEKVEGYISGEPSKYSNAHTDENVRLISGVVIDEKTGSRLPGVIVSLSGTNRGVITDTAGGFALQVDKKEKVNLAFSYIGYERKNVTVAQNTSKVNVALPANDAALNDVVVVGYGGKAKKPVIPPSPAIGEDAYQAYLQSKKIIPVEGNITPVSGEVHISFTVMPDSTLRNFRVIRSLSREADKAAINIVKEGPKWKPAAGKRRGTAEVKVPIVIQQRP</sequence>
<dbReference type="InterPro" id="IPR008969">
    <property type="entry name" value="CarboxyPept-like_regulatory"/>
</dbReference>
<organism evidence="4 5">
    <name type="scientific">Chitinophaga cymbidii</name>
    <dbReference type="NCBI Taxonomy" id="1096750"/>
    <lineage>
        <taxon>Bacteria</taxon>
        <taxon>Pseudomonadati</taxon>
        <taxon>Bacteroidota</taxon>
        <taxon>Chitinophagia</taxon>
        <taxon>Chitinophagales</taxon>
        <taxon>Chitinophagaceae</taxon>
        <taxon>Chitinophaga</taxon>
    </lineage>
</organism>
<evidence type="ECO:0000259" key="3">
    <source>
        <dbReference type="PROSITE" id="PS52015"/>
    </source>
</evidence>
<keyword evidence="2" id="KW-0812">Transmembrane</keyword>
<dbReference type="Pfam" id="PF13715">
    <property type="entry name" value="CarbopepD_reg_2"/>
    <property type="match status" value="1"/>
</dbReference>
<protein>
    <recommendedName>
        <fullName evidence="3">TonB C-terminal domain-containing protein</fullName>
    </recommendedName>
</protein>
<dbReference type="Gene3D" id="3.30.1150.10">
    <property type="match status" value="1"/>
</dbReference>
<feature type="compositionally biased region" description="Low complexity" evidence="1">
    <location>
        <begin position="144"/>
        <end position="179"/>
    </location>
</feature>
<dbReference type="AlphaFoldDB" id="A0A512RI00"/>
<evidence type="ECO:0000256" key="2">
    <source>
        <dbReference type="SAM" id="Phobius"/>
    </source>
</evidence>
<feature type="transmembrane region" description="Helical" evidence="2">
    <location>
        <begin position="82"/>
        <end position="102"/>
    </location>
</feature>
<keyword evidence="2" id="KW-1133">Transmembrane helix</keyword>
<dbReference type="RefSeq" id="WP_146859446.1">
    <property type="nucleotide sequence ID" value="NZ_BKAU01000001.1"/>
</dbReference>
<feature type="compositionally biased region" description="Basic and acidic residues" evidence="1">
    <location>
        <begin position="121"/>
        <end position="134"/>
    </location>
</feature>
<dbReference type="GO" id="GO:0031992">
    <property type="term" value="F:energy transducer activity"/>
    <property type="evidence" value="ECO:0007669"/>
    <property type="project" value="TreeGrafter"/>
</dbReference>
<dbReference type="PANTHER" id="PTHR33446:SF2">
    <property type="entry name" value="PROTEIN TONB"/>
    <property type="match status" value="1"/>
</dbReference>
<feature type="domain" description="TonB C-terminal" evidence="3">
    <location>
        <begin position="406"/>
        <end position="496"/>
    </location>
</feature>
<dbReference type="Proteomes" id="UP000321436">
    <property type="component" value="Unassembled WGS sequence"/>
</dbReference>
<dbReference type="Pfam" id="PF03544">
    <property type="entry name" value="TonB_C"/>
    <property type="match status" value="1"/>
</dbReference>
<evidence type="ECO:0000313" key="4">
    <source>
        <dbReference type="EMBL" id="GEP95301.1"/>
    </source>
</evidence>
<gene>
    <name evidence="4" type="ORF">CCY01nite_15610</name>
</gene>
<name>A0A512RI00_9BACT</name>
<evidence type="ECO:0000256" key="1">
    <source>
        <dbReference type="SAM" id="MobiDB-lite"/>
    </source>
</evidence>
<dbReference type="EMBL" id="BKAU01000001">
    <property type="protein sequence ID" value="GEP95301.1"/>
    <property type="molecule type" value="Genomic_DNA"/>
</dbReference>
<dbReference type="PROSITE" id="PS52015">
    <property type="entry name" value="TONB_CTD"/>
    <property type="match status" value="1"/>
</dbReference>
<dbReference type="GO" id="GO:0098797">
    <property type="term" value="C:plasma membrane protein complex"/>
    <property type="evidence" value="ECO:0007669"/>
    <property type="project" value="TreeGrafter"/>
</dbReference>
<accession>A0A512RI00</accession>
<dbReference type="GO" id="GO:0055085">
    <property type="term" value="P:transmembrane transport"/>
    <property type="evidence" value="ECO:0007669"/>
    <property type="project" value="InterPro"/>
</dbReference>
<dbReference type="InterPro" id="IPR037682">
    <property type="entry name" value="TonB_C"/>
</dbReference>
<reference evidence="4 5" key="1">
    <citation type="submission" date="2019-07" db="EMBL/GenBank/DDBJ databases">
        <title>Whole genome shotgun sequence of Chitinophaga cymbidii NBRC 109752.</title>
        <authorList>
            <person name="Hosoyama A."/>
            <person name="Uohara A."/>
            <person name="Ohji S."/>
            <person name="Ichikawa N."/>
        </authorList>
    </citation>
    <scope>NUCLEOTIDE SEQUENCE [LARGE SCALE GENOMIC DNA]</scope>
    <source>
        <strain evidence="4 5">NBRC 109752</strain>
    </source>
</reference>
<keyword evidence="2" id="KW-0472">Membrane</keyword>
<feature type="region of interest" description="Disordered" evidence="1">
    <location>
        <begin position="121"/>
        <end position="192"/>
    </location>
</feature>
<dbReference type="SUPFAM" id="SSF49464">
    <property type="entry name" value="Carboxypeptidase regulatory domain-like"/>
    <property type="match status" value="1"/>
</dbReference>
<proteinExistence type="predicted"/>
<comment type="caution">
    <text evidence="4">The sequence shown here is derived from an EMBL/GenBank/DDBJ whole genome shotgun (WGS) entry which is preliminary data.</text>
</comment>
<dbReference type="Gene3D" id="2.60.40.1120">
    <property type="entry name" value="Carboxypeptidase-like, regulatory domain"/>
    <property type="match status" value="1"/>
</dbReference>
<dbReference type="OrthoDB" id="1112758at2"/>
<dbReference type="InterPro" id="IPR051045">
    <property type="entry name" value="TonB-dependent_transducer"/>
</dbReference>
<evidence type="ECO:0000313" key="5">
    <source>
        <dbReference type="Proteomes" id="UP000321436"/>
    </source>
</evidence>
<dbReference type="PANTHER" id="PTHR33446">
    <property type="entry name" value="PROTEIN TONB-RELATED"/>
    <property type="match status" value="1"/>
</dbReference>
<keyword evidence="5" id="KW-1185">Reference proteome</keyword>